<evidence type="ECO:0000313" key="2">
    <source>
        <dbReference type="Proteomes" id="UP000199236"/>
    </source>
</evidence>
<proteinExistence type="predicted"/>
<accession>A0A1I5AX62</accession>
<dbReference type="CDD" id="cd06661">
    <property type="entry name" value="GGCT_like"/>
    <property type="match status" value="1"/>
</dbReference>
<dbReference type="RefSeq" id="WP_139229189.1">
    <property type="nucleotide sequence ID" value="NZ_FOVR01000001.1"/>
</dbReference>
<dbReference type="Proteomes" id="UP000199236">
    <property type="component" value="Unassembled WGS sequence"/>
</dbReference>
<sequence length="215" mass="24435">MTLQDVLDNPEEWVAYFGYGSLVNDKTRNAESFGVAVRLKGYKRHWSVWEASPERKALGLHGAVALSVTPCADAYCDGLLVFDRKEHLPQVDLREAHYTRVRIKTYDMQSELALTDLVDYYIYVGQPALTNASDPKFPILQSYIDAVMQGFFDKFGEAGIKRFVEETEGWHIPVLADRHRPIYPRSVTLQPEEEAMIDRYVSISGAPMVGMEQIV</sequence>
<dbReference type="Gene3D" id="3.10.490.10">
    <property type="entry name" value="Gamma-glutamyl cyclotransferase-like"/>
    <property type="match status" value="1"/>
</dbReference>
<dbReference type="OrthoDB" id="5567366at2"/>
<dbReference type="EMBL" id="FOVR01000001">
    <property type="protein sequence ID" value="SFN66961.1"/>
    <property type="molecule type" value="Genomic_DNA"/>
</dbReference>
<evidence type="ECO:0000313" key="1">
    <source>
        <dbReference type="EMBL" id="SFN66961.1"/>
    </source>
</evidence>
<evidence type="ECO:0008006" key="3">
    <source>
        <dbReference type="Google" id="ProtNLM"/>
    </source>
</evidence>
<reference evidence="1 2" key="1">
    <citation type="submission" date="2016-10" db="EMBL/GenBank/DDBJ databases">
        <authorList>
            <person name="de Groot N.N."/>
        </authorList>
    </citation>
    <scope>NUCLEOTIDE SEQUENCE [LARGE SCALE GENOMIC DNA]</scope>
    <source>
        <strain evidence="1 2">CGMCC 1.9157</strain>
    </source>
</reference>
<protein>
    <recommendedName>
        <fullName evidence="3">Gamma-glutamyl cyclotransferase, AIG2-like</fullName>
    </recommendedName>
</protein>
<name>A0A1I5AX62_9HYPH</name>
<dbReference type="STRING" id="655353.SAMN04488056_101640"/>
<organism evidence="1 2">
    <name type="scientific">Cohaesibacter marisflavi</name>
    <dbReference type="NCBI Taxonomy" id="655353"/>
    <lineage>
        <taxon>Bacteria</taxon>
        <taxon>Pseudomonadati</taxon>
        <taxon>Pseudomonadota</taxon>
        <taxon>Alphaproteobacteria</taxon>
        <taxon>Hyphomicrobiales</taxon>
        <taxon>Cohaesibacteraceae</taxon>
    </lineage>
</organism>
<dbReference type="SUPFAM" id="SSF110857">
    <property type="entry name" value="Gamma-glutamyl cyclotransferase-like"/>
    <property type="match status" value="1"/>
</dbReference>
<dbReference type="AlphaFoldDB" id="A0A1I5AX62"/>
<dbReference type="InterPro" id="IPR013024">
    <property type="entry name" value="GGCT-like"/>
</dbReference>
<dbReference type="InterPro" id="IPR036568">
    <property type="entry name" value="GGCT-like_sf"/>
</dbReference>
<keyword evidence="2" id="KW-1185">Reference proteome</keyword>
<gene>
    <name evidence="1" type="ORF">SAMN04488056_101640</name>
</gene>